<dbReference type="AlphaFoldDB" id="A0A7Y2R6I7"/>
<dbReference type="EMBL" id="JABEQY010000015">
    <property type="protein sequence ID" value="NNH65277.1"/>
    <property type="molecule type" value="Genomic_DNA"/>
</dbReference>
<proteinExistence type="predicted"/>
<sequence length="93" mass="10544">MKRRAGFFGSFNGPGAVPRTIDIGAINAPSGHIWLEWCSDKISRNFGEIAQVDNKMERKSARSGTKSCQNRRFWRRLVIVSRVAVPRTIAVRR</sequence>
<organism evidence="1 2">
    <name type="scientific">Rhizobium laguerreae</name>
    <dbReference type="NCBI Taxonomy" id="1076926"/>
    <lineage>
        <taxon>Bacteria</taxon>
        <taxon>Pseudomonadati</taxon>
        <taxon>Pseudomonadota</taxon>
        <taxon>Alphaproteobacteria</taxon>
        <taxon>Hyphomicrobiales</taxon>
        <taxon>Rhizobiaceae</taxon>
        <taxon>Rhizobium/Agrobacterium group</taxon>
        <taxon>Rhizobium</taxon>
    </lineage>
</organism>
<evidence type="ECO:0000313" key="2">
    <source>
        <dbReference type="Proteomes" id="UP000530654"/>
    </source>
</evidence>
<dbReference type="RefSeq" id="WP_170281300.1">
    <property type="nucleotide sequence ID" value="NZ_JABEQY010000015.1"/>
</dbReference>
<dbReference type="Proteomes" id="UP000530654">
    <property type="component" value="Unassembled WGS sequence"/>
</dbReference>
<evidence type="ECO:0000313" key="1">
    <source>
        <dbReference type="EMBL" id="NNH65277.1"/>
    </source>
</evidence>
<gene>
    <name evidence="1" type="ORF">HLI17_18620</name>
</gene>
<accession>A0A7Y2R6I7</accession>
<reference evidence="1 2" key="1">
    <citation type="submission" date="2020-04" db="EMBL/GenBank/DDBJ databases">
        <title>Rhizobium bacterial biofertilizers improve the content of phenolic compounds of Lactuca sativa L. under non-saline and saline-stress conditions.</title>
        <authorList>
            <person name="Ayuso-Calles M."/>
            <person name="Garcia-Estevez I."/>
            <person name="Jimenez-Gomez A."/>
            <person name="Flores-Felix J.D."/>
            <person name="Escribano-Bailon M."/>
            <person name="Rivas R."/>
        </authorList>
    </citation>
    <scope>NUCLEOTIDE SEQUENCE [LARGE SCALE GENOMIC DNA]</scope>
    <source>
        <strain evidence="1 2">GPTR02</strain>
    </source>
</reference>
<comment type="caution">
    <text evidence="1">The sequence shown here is derived from an EMBL/GenBank/DDBJ whole genome shotgun (WGS) entry which is preliminary data.</text>
</comment>
<name>A0A7Y2R6I7_9HYPH</name>
<protein>
    <submittedName>
        <fullName evidence="1">Uncharacterized protein</fullName>
    </submittedName>
</protein>